<name>A0A1D6Q6B5_MAIZE</name>
<gene>
    <name evidence="5" type="ORF">ZEAMMB73_Zm00001d051335</name>
</gene>
<dbReference type="EMBL" id="CM000780">
    <property type="protein sequence ID" value="AQK54053.1"/>
    <property type="molecule type" value="Genomic_DNA"/>
</dbReference>
<evidence type="ECO:0000256" key="2">
    <source>
        <dbReference type="ARBA" id="ARBA00022741"/>
    </source>
</evidence>
<proteinExistence type="inferred from homology"/>
<dbReference type="GO" id="GO:0005525">
    <property type="term" value="F:GTP binding"/>
    <property type="evidence" value="ECO:0007669"/>
    <property type="project" value="UniProtKB-KW"/>
</dbReference>
<dbReference type="PANTHER" id="PTHR47977">
    <property type="entry name" value="RAS-RELATED PROTEIN RAB"/>
    <property type="match status" value="1"/>
</dbReference>
<comment type="subcellular location">
    <subcellularLocation>
        <location evidence="4">Endomembrane system</location>
        <topology evidence="4">Lipid-anchor</topology>
    </subcellularLocation>
</comment>
<organism evidence="5">
    <name type="scientific">Zea mays</name>
    <name type="common">Maize</name>
    <dbReference type="NCBI Taxonomy" id="4577"/>
    <lineage>
        <taxon>Eukaryota</taxon>
        <taxon>Viridiplantae</taxon>
        <taxon>Streptophyta</taxon>
        <taxon>Embryophyta</taxon>
        <taxon>Tracheophyta</taxon>
        <taxon>Spermatophyta</taxon>
        <taxon>Magnoliopsida</taxon>
        <taxon>Liliopsida</taxon>
        <taxon>Poales</taxon>
        <taxon>Poaceae</taxon>
        <taxon>PACMAD clade</taxon>
        <taxon>Panicoideae</taxon>
        <taxon>Andropogonodae</taxon>
        <taxon>Andropogoneae</taxon>
        <taxon>Tripsacinae</taxon>
        <taxon>Zea</taxon>
    </lineage>
</organism>
<dbReference type="Pfam" id="PF00071">
    <property type="entry name" value="Ras"/>
    <property type="match status" value="1"/>
</dbReference>
<keyword evidence="2" id="KW-0547">Nucleotide-binding</keyword>
<dbReference type="InterPro" id="IPR001806">
    <property type="entry name" value="Small_GTPase"/>
</dbReference>
<reference evidence="5" key="1">
    <citation type="submission" date="2015-12" db="EMBL/GenBank/DDBJ databases">
        <title>Update maize B73 reference genome by single molecule sequencing technologies.</title>
        <authorList>
            <consortium name="Maize Genome Sequencing Project"/>
            <person name="Ware D."/>
        </authorList>
    </citation>
    <scope>NUCLEOTIDE SEQUENCE</scope>
    <source>
        <tissue evidence="5">Seedling</tissue>
    </source>
</reference>
<evidence type="ECO:0000256" key="1">
    <source>
        <dbReference type="ARBA" id="ARBA00006270"/>
    </source>
</evidence>
<accession>A0A1D6Q6B5</accession>
<dbReference type="FunFam" id="3.40.50.300:FF:001447">
    <property type="entry name" value="Ras-related protein Rab-1B"/>
    <property type="match status" value="1"/>
</dbReference>
<comment type="similarity">
    <text evidence="1">Belongs to the small GTPase superfamily. Rab family.</text>
</comment>
<dbReference type="SMR" id="A0A1D6Q6B5"/>
<dbReference type="InParanoid" id="A0A1D6Q6B5"/>
<dbReference type="GO" id="GO:0003924">
    <property type="term" value="F:GTPase activity"/>
    <property type="evidence" value="ECO:0007669"/>
    <property type="project" value="InterPro"/>
</dbReference>
<dbReference type="InterPro" id="IPR050227">
    <property type="entry name" value="Rab"/>
</dbReference>
<dbReference type="Gene3D" id="3.40.50.300">
    <property type="entry name" value="P-loop containing nucleotide triphosphate hydrolases"/>
    <property type="match status" value="1"/>
</dbReference>
<sequence>MAVAACTDAVGADAARTGAWCGFWEAAVGAPVGEDAGRGWSAYDYGWVHGKRRGCEISEALGSVANSTVMEAWRKRRGEGDCEEAMGGAAKWGGSGILLDKSASGQSLADIYYRGAHGIIIVYGMKDQKRVNNVKQWLNEIGRCMSQVNKLLVGNKNDLAANKVVATETTNVSYPFS</sequence>
<evidence type="ECO:0000256" key="3">
    <source>
        <dbReference type="ARBA" id="ARBA00023134"/>
    </source>
</evidence>
<dbReference type="SUPFAM" id="SSF52540">
    <property type="entry name" value="P-loop containing nucleoside triphosphate hydrolases"/>
    <property type="match status" value="1"/>
</dbReference>
<dbReference type="InterPro" id="IPR027417">
    <property type="entry name" value="P-loop_NTPase"/>
</dbReference>
<dbReference type="GO" id="GO:0012505">
    <property type="term" value="C:endomembrane system"/>
    <property type="evidence" value="ECO:0007669"/>
    <property type="project" value="UniProtKB-SubCell"/>
</dbReference>
<dbReference type="AlphaFoldDB" id="A0A1D6Q6B5"/>
<evidence type="ECO:0000256" key="4">
    <source>
        <dbReference type="ARBA" id="ARBA00037868"/>
    </source>
</evidence>
<keyword evidence="3" id="KW-0342">GTP-binding</keyword>
<evidence type="ECO:0000313" key="5">
    <source>
        <dbReference type="EMBL" id="AQK54053.1"/>
    </source>
</evidence>
<dbReference type="STRING" id="4577.A0A1D6Q6B5"/>
<protein>
    <submittedName>
        <fullName evidence="5">Uncharacterized protein</fullName>
    </submittedName>
</protein>